<protein>
    <submittedName>
        <fullName evidence="1">Uncharacterized protein</fullName>
    </submittedName>
</protein>
<dbReference type="Proteomes" id="UP000218615">
    <property type="component" value="Unassembled WGS sequence"/>
</dbReference>
<sequence length="64" mass="7559">MNTDLYGFKEKRVKNNEWPKRGIFDEKATFNSASTCHYCPFGRMHRRRYEEHGAANRTKGCSET</sequence>
<proteinExistence type="predicted"/>
<reference evidence="2" key="1">
    <citation type="submission" date="2017-06" db="EMBL/GenBank/DDBJ databases">
        <authorList>
            <person name="Cremers G."/>
        </authorList>
    </citation>
    <scope>NUCLEOTIDE SEQUENCE [LARGE SCALE GENOMIC DNA]</scope>
</reference>
<name>A0A284VR01_9EURY</name>
<keyword evidence="2" id="KW-1185">Reference proteome</keyword>
<evidence type="ECO:0000313" key="2">
    <source>
        <dbReference type="Proteomes" id="UP000218615"/>
    </source>
</evidence>
<gene>
    <name evidence="1" type="ORF">MNV_410014</name>
</gene>
<organism evidence="1 2">
    <name type="scientific">Candidatus Methanoperedens nitratireducens</name>
    <dbReference type="NCBI Taxonomy" id="1392998"/>
    <lineage>
        <taxon>Archaea</taxon>
        <taxon>Methanobacteriati</taxon>
        <taxon>Methanobacteriota</taxon>
        <taxon>Stenosarchaea group</taxon>
        <taxon>Methanomicrobia</taxon>
        <taxon>Methanosarcinales</taxon>
        <taxon>ANME-2 cluster</taxon>
        <taxon>Candidatus Methanoperedentaceae</taxon>
        <taxon>Candidatus Methanoperedens</taxon>
    </lineage>
</organism>
<accession>A0A284VR01</accession>
<dbReference type="EMBL" id="FZMP01000187">
    <property type="protein sequence ID" value="SNQ61607.1"/>
    <property type="molecule type" value="Genomic_DNA"/>
</dbReference>
<dbReference type="AlphaFoldDB" id="A0A284VR01"/>
<evidence type="ECO:0000313" key="1">
    <source>
        <dbReference type="EMBL" id="SNQ61607.1"/>
    </source>
</evidence>